<protein>
    <submittedName>
        <fullName evidence="1">Uncharacterized protein</fullName>
    </submittedName>
</protein>
<gene>
    <name evidence="1" type="ORF">ACFPMF_19820</name>
</gene>
<accession>A0ABW0IE69</accession>
<evidence type="ECO:0000313" key="1">
    <source>
        <dbReference type="EMBL" id="MFC5411579.1"/>
    </source>
</evidence>
<dbReference type="EMBL" id="JBHSMA010000007">
    <property type="protein sequence ID" value="MFC5411579.1"/>
    <property type="molecule type" value="Genomic_DNA"/>
</dbReference>
<name>A0ABW0IE69_9BACT</name>
<evidence type="ECO:0000313" key="2">
    <source>
        <dbReference type="Proteomes" id="UP001596106"/>
    </source>
</evidence>
<proteinExistence type="predicted"/>
<dbReference type="RefSeq" id="WP_379848470.1">
    <property type="nucleotide sequence ID" value="NZ_JBHSMA010000007.1"/>
</dbReference>
<comment type="caution">
    <text evidence="1">The sequence shown here is derived from an EMBL/GenBank/DDBJ whole genome shotgun (WGS) entry which is preliminary data.</text>
</comment>
<reference evidence="2" key="1">
    <citation type="journal article" date="2019" name="Int. J. Syst. Evol. Microbiol.">
        <title>The Global Catalogue of Microorganisms (GCM) 10K type strain sequencing project: providing services to taxonomists for standard genome sequencing and annotation.</title>
        <authorList>
            <consortium name="The Broad Institute Genomics Platform"/>
            <consortium name="The Broad Institute Genome Sequencing Center for Infectious Disease"/>
            <person name="Wu L."/>
            <person name="Ma J."/>
        </authorList>
    </citation>
    <scope>NUCLEOTIDE SEQUENCE [LARGE SCALE GENOMIC DNA]</scope>
    <source>
        <strain evidence="2">CCUG 55250</strain>
    </source>
</reference>
<sequence length="134" mass="15358">MKPVEWISLKTDLIFRKGAPSGYPVPRSATPVAERMANHPGLRLDRHARSAQTRVNGLCPFRSFHPNTQTQTSWIDGFEGFLQITKHQLKTALAGRYREERRRLGSPAFKPKYTDSDDLAINKRMFIIICSKIF</sequence>
<organism evidence="1 2">
    <name type="scientific">Larkinella bovis</name>
    <dbReference type="NCBI Taxonomy" id="683041"/>
    <lineage>
        <taxon>Bacteria</taxon>
        <taxon>Pseudomonadati</taxon>
        <taxon>Bacteroidota</taxon>
        <taxon>Cytophagia</taxon>
        <taxon>Cytophagales</taxon>
        <taxon>Spirosomataceae</taxon>
        <taxon>Larkinella</taxon>
    </lineage>
</organism>
<dbReference type="Proteomes" id="UP001596106">
    <property type="component" value="Unassembled WGS sequence"/>
</dbReference>
<keyword evidence="2" id="KW-1185">Reference proteome</keyword>